<dbReference type="Proteomes" id="UP000324767">
    <property type="component" value="Unassembled WGS sequence"/>
</dbReference>
<gene>
    <name evidence="2" type="ORF">FRX48_04826</name>
</gene>
<dbReference type="AlphaFoldDB" id="A0A5M8PPQ1"/>
<organism evidence="2 3">
    <name type="scientific">Lasallia pustulata</name>
    <dbReference type="NCBI Taxonomy" id="136370"/>
    <lineage>
        <taxon>Eukaryota</taxon>
        <taxon>Fungi</taxon>
        <taxon>Dikarya</taxon>
        <taxon>Ascomycota</taxon>
        <taxon>Pezizomycotina</taxon>
        <taxon>Lecanoromycetes</taxon>
        <taxon>OSLEUM clade</taxon>
        <taxon>Umbilicariomycetidae</taxon>
        <taxon>Umbilicariales</taxon>
        <taxon>Umbilicariaceae</taxon>
        <taxon>Lasallia</taxon>
    </lineage>
</organism>
<feature type="compositionally biased region" description="Basic and acidic residues" evidence="1">
    <location>
        <begin position="18"/>
        <end position="28"/>
    </location>
</feature>
<comment type="caution">
    <text evidence="2">The sequence shown here is derived from an EMBL/GenBank/DDBJ whole genome shotgun (WGS) entry which is preliminary data.</text>
</comment>
<proteinExistence type="predicted"/>
<feature type="region of interest" description="Disordered" evidence="1">
    <location>
        <begin position="1"/>
        <end position="28"/>
    </location>
</feature>
<name>A0A5M8PPQ1_9LECA</name>
<evidence type="ECO:0000313" key="2">
    <source>
        <dbReference type="EMBL" id="KAA6411546.1"/>
    </source>
</evidence>
<evidence type="ECO:0000256" key="1">
    <source>
        <dbReference type="SAM" id="MobiDB-lite"/>
    </source>
</evidence>
<reference evidence="2 3" key="1">
    <citation type="submission" date="2019-09" db="EMBL/GenBank/DDBJ databases">
        <title>The hologenome of the rock-dwelling lichen Lasallia pustulata.</title>
        <authorList>
            <person name="Greshake Tzovaras B."/>
            <person name="Segers F."/>
            <person name="Bicker A."/>
            <person name="Dal Grande F."/>
            <person name="Otte J."/>
            <person name="Hankeln T."/>
            <person name="Schmitt I."/>
            <person name="Ebersberger I."/>
        </authorList>
    </citation>
    <scope>NUCLEOTIDE SEQUENCE [LARGE SCALE GENOMIC DNA]</scope>
    <source>
        <strain evidence="2">A1-1</strain>
    </source>
</reference>
<dbReference type="EMBL" id="VXIT01000007">
    <property type="protein sequence ID" value="KAA6411546.1"/>
    <property type="molecule type" value="Genomic_DNA"/>
</dbReference>
<dbReference type="OrthoDB" id="5428705at2759"/>
<sequence>MDGGTTGTPAVRNLSAREASRNGDAVIRRDNVVPNINMDGGTTGTPAVRNLSAREASRNGDAVVRRDNVVPNINMDGGTTGTPAVHNLSAREASHNGDAVVRRDNVVPNINMDGGTTGTPAVRNLSAREASRNGDAVVRRDNVVPNINMDGGTTGTPAVVTYMLEKQAVMVMLWYDETTLYPTSIWTAVQLEHQQFVTYMLEKQAVMVMLWPGHPEAQHRSIEDSAADADAMDIDDTVDNDPIGLQIEAGASDKTVKALRLVATRTPIGGEATAYTKMSIKELKRAICAEQSHDSLVRRVRQGLATPIDDRPNLAGPEMANAVPGTANMATNMAATMASIWSRWQEIDNVVYYNGKIYVPQNTALRNAVIS</sequence>
<protein>
    <submittedName>
        <fullName evidence="2">Uncharacterized protein</fullName>
    </submittedName>
</protein>
<accession>A0A5M8PPQ1</accession>
<evidence type="ECO:0000313" key="3">
    <source>
        <dbReference type="Proteomes" id="UP000324767"/>
    </source>
</evidence>